<dbReference type="InterPro" id="IPR050109">
    <property type="entry name" value="HTH-type_TetR-like_transc_reg"/>
</dbReference>
<dbReference type="GO" id="GO:0000976">
    <property type="term" value="F:transcription cis-regulatory region binding"/>
    <property type="evidence" value="ECO:0007669"/>
    <property type="project" value="TreeGrafter"/>
</dbReference>
<evidence type="ECO:0000256" key="2">
    <source>
        <dbReference type="PROSITE-ProRule" id="PRU00335"/>
    </source>
</evidence>
<dbReference type="PATRIC" id="fig|1238180.3.peg.6208"/>
<dbReference type="AlphaFoldDB" id="M2PWW3"/>
<dbReference type="InterPro" id="IPR009057">
    <property type="entry name" value="Homeodomain-like_sf"/>
</dbReference>
<dbReference type="Pfam" id="PF17929">
    <property type="entry name" value="TetR_C_34"/>
    <property type="match status" value="1"/>
</dbReference>
<evidence type="ECO:0000313" key="5">
    <source>
        <dbReference type="EMBL" id="EMD24100.1"/>
    </source>
</evidence>
<sequence length="257" mass="28265">MSPDFQRARRPEQVEARRAAILGTARELLAERPVSRISLRELSDRVGLAKSNVLRYFDSREAIFLEVLDSAWVAWLDELEGELGAPGVAKPGYEREVRVATVIATSISRQRLLCELISTMAAVLERNISVETARTFKTRAHERTERLADVVRAQVPLDAEAAGHFAKAVFVLVTGLWPYANPGEAVATVLAERGAPAGREMFVDGLTEGLANQLVGLAVRAGHSPGREQRSLAPFPHEPDRPDLHKVSGSHSYKERS</sequence>
<dbReference type="EMBL" id="ANMG01000061">
    <property type="protein sequence ID" value="EMD24100.1"/>
    <property type="molecule type" value="Genomic_DNA"/>
</dbReference>
<evidence type="ECO:0000313" key="8">
    <source>
        <dbReference type="Proteomes" id="UP000188551"/>
    </source>
</evidence>
<evidence type="ECO:0000313" key="7">
    <source>
        <dbReference type="Proteomes" id="UP000014137"/>
    </source>
</evidence>
<evidence type="ECO:0000256" key="3">
    <source>
        <dbReference type="SAM" id="MobiDB-lite"/>
    </source>
</evidence>
<protein>
    <submittedName>
        <fullName evidence="6">TetR family transcriptional regulator</fullName>
    </submittedName>
    <submittedName>
        <fullName evidence="5">Transcriptional regulator, TetR family</fullName>
    </submittedName>
</protein>
<dbReference type="InterPro" id="IPR001647">
    <property type="entry name" value="HTH_TetR"/>
</dbReference>
<dbReference type="GO" id="GO:0003700">
    <property type="term" value="F:DNA-binding transcription factor activity"/>
    <property type="evidence" value="ECO:0007669"/>
    <property type="project" value="TreeGrafter"/>
</dbReference>
<feature type="DNA-binding region" description="H-T-H motif" evidence="2">
    <location>
        <begin position="38"/>
        <end position="57"/>
    </location>
</feature>
<dbReference type="PROSITE" id="PS50977">
    <property type="entry name" value="HTH_TETR_2"/>
    <property type="match status" value="1"/>
</dbReference>
<name>M2PWW3_9PSEU</name>
<proteinExistence type="predicted"/>
<organism evidence="5 7">
    <name type="scientific">Amycolatopsis azurea DSM 43854</name>
    <dbReference type="NCBI Taxonomy" id="1238180"/>
    <lineage>
        <taxon>Bacteria</taxon>
        <taxon>Bacillati</taxon>
        <taxon>Actinomycetota</taxon>
        <taxon>Actinomycetes</taxon>
        <taxon>Pseudonocardiales</taxon>
        <taxon>Pseudonocardiaceae</taxon>
        <taxon>Amycolatopsis</taxon>
    </lineage>
</organism>
<dbReference type="Gene3D" id="1.10.357.10">
    <property type="entry name" value="Tetracycline Repressor, domain 2"/>
    <property type="match status" value="1"/>
</dbReference>
<dbReference type="EMBL" id="MUXN01000012">
    <property type="protein sequence ID" value="OOC05535.1"/>
    <property type="molecule type" value="Genomic_DNA"/>
</dbReference>
<keyword evidence="8" id="KW-1185">Reference proteome</keyword>
<dbReference type="SUPFAM" id="SSF46689">
    <property type="entry name" value="Homeodomain-like"/>
    <property type="match status" value="1"/>
</dbReference>
<keyword evidence="1 2" id="KW-0238">DNA-binding</keyword>
<comment type="caution">
    <text evidence="5">The sequence shown here is derived from an EMBL/GenBank/DDBJ whole genome shotgun (WGS) entry which is preliminary data.</text>
</comment>
<gene>
    <name evidence="6" type="ORF">B0293_17030</name>
    <name evidence="5" type="ORF">C791_6456</name>
</gene>
<reference evidence="6 8" key="2">
    <citation type="submission" date="2017-02" db="EMBL/GenBank/DDBJ databases">
        <title>Amycolatopsis azurea DSM 43854 draft genome.</title>
        <authorList>
            <person name="Mayilraj S."/>
        </authorList>
    </citation>
    <scope>NUCLEOTIDE SEQUENCE [LARGE SCALE GENOMIC DNA]</scope>
    <source>
        <strain evidence="6 8">DSM 43854</strain>
    </source>
</reference>
<evidence type="ECO:0000259" key="4">
    <source>
        <dbReference type="PROSITE" id="PS50977"/>
    </source>
</evidence>
<feature type="compositionally biased region" description="Basic and acidic residues" evidence="3">
    <location>
        <begin position="237"/>
        <end position="257"/>
    </location>
</feature>
<evidence type="ECO:0000256" key="1">
    <source>
        <dbReference type="ARBA" id="ARBA00023125"/>
    </source>
</evidence>
<dbReference type="PANTHER" id="PTHR30055:SF226">
    <property type="entry name" value="HTH-TYPE TRANSCRIPTIONAL REGULATOR PKSA"/>
    <property type="match status" value="1"/>
</dbReference>
<accession>M2PWW3</accession>
<dbReference type="PANTHER" id="PTHR30055">
    <property type="entry name" value="HTH-TYPE TRANSCRIPTIONAL REGULATOR RUTR"/>
    <property type="match status" value="1"/>
</dbReference>
<dbReference type="InterPro" id="IPR041483">
    <property type="entry name" value="TetR_C_34"/>
</dbReference>
<evidence type="ECO:0000313" key="6">
    <source>
        <dbReference type="EMBL" id="OOC05535.1"/>
    </source>
</evidence>
<reference evidence="5 7" key="1">
    <citation type="submission" date="2012-10" db="EMBL/GenBank/DDBJ databases">
        <title>Genome assembly of Amycolatopsis azurea DSM 43854.</title>
        <authorList>
            <person name="Khatri I."/>
            <person name="Kaur I."/>
            <person name="Subramanian S."/>
            <person name="Mayilraj S."/>
        </authorList>
    </citation>
    <scope>NUCLEOTIDE SEQUENCE [LARGE SCALE GENOMIC DNA]</scope>
    <source>
        <strain evidence="5 7">DSM 43854</strain>
    </source>
</reference>
<dbReference type="Proteomes" id="UP000014137">
    <property type="component" value="Unassembled WGS sequence"/>
</dbReference>
<dbReference type="RefSeq" id="WP_005164117.1">
    <property type="nucleotide sequence ID" value="NZ_ANMG01000061.1"/>
</dbReference>
<dbReference type="Pfam" id="PF00440">
    <property type="entry name" value="TetR_N"/>
    <property type="match status" value="1"/>
</dbReference>
<feature type="domain" description="HTH tetR-type" evidence="4">
    <location>
        <begin position="15"/>
        <end position="75"/>
    </location>
</feature>
<dbReference type="Proteomes" id="UP000188551">
    <property type="component" value="Unassembled WGS sequence"/>
</dbReference>
<feature type="region of interest" description="Disordered" evidence="3">
    <location>
        <begin position="223"/>
        <end position="257"/>
    </location>
</feature>
<dbReference type="OrthoDB" id="6637160at2"/>